<keyword evidence="8" id="KW-1185">Reference proteome</keyword>
<dbReference type="InterPro" id="IPR035976">
    <property type="entry name" value="Sushi/SCR/CCP_sf"/>
</dbReference>
<dbReference type="PANTHER" id="PTHR45785:SF2">
    <property type="entry name" value="COMPLEMENT FACTOR H-RELATED"/>
    <property type="match status" value="1"/>
</dbReference>
<feature type="domain" description="Sushi" evidence="6">
    <location>
        <begin position="83"/>
        <end position="141"/>
    </location>
</feature>
<feature type="disulfide bond" evidence="5">
    <location>
        <begin position="85"/>
        <end position="128"/>
    </location>
</feature>
<organism evidence="7 8">
    <name type="scientific">Gasterosteus aculeatus aculeatus</name>
    <name type="common">three-spined stickleback</name>
    <dbReference type="NCBI Taxonomy" id="481459"/>
    <lineage>
        <taxon>Eukaryota</taxon>
        <taxon>Metazoa</taxon>
        <taxon>Chordata</taxon>
        <taxon>Craniata</taxon>
        <taxon>Vertebrata</taxon>
        <taxon>Euteleostomi</taxon>
        <taxon>Actinopterygii</taxon>
        <taxon>Neopterygii</taxon>
        <taxon>Teleostei</taxon>
        <taxon>Neoteleostei</taxon>
        <taxon>Acanthomorphata</taxon>
        <taxon>Eupercaria</taxon>
        <taxon>Perciformes</taxon>
        <taxon>Cottioidei</taxon>
        <taxon>Gasterosteales</taxon>
        <taxon>Gasterosteidae</taxon>
        <taxon>Gasterosteus</taxon>
    </lineage>
</organism>
<evidence type="ECO:0000313" key="8">
    <source>
        <dbReference type="Proteomes" id="UP000007635"/>
    </source>
</evidence>
<dbReference type="Ensembl" id="ENSGACT00000073906.1">
    <property type="protein sequence ID" value="ENSGACP00000068155.1"/>
    <property type="gene ID" value="ENSGACG00000026049.1"/>
</dbReference>
<dbReference type="Gene3D" id="2.10.70.10">
    <property type="entry name" value="Complement Module, domain 1"/>
    <property type="match status" value="3"/>
</dbReference>
<dbReference type="PANTHER" id="PTHR45785">
    <property type="entry name" value="COMPLEMENT FACTOR H-RELATED"/>
    <property type="match status" value="1"/>
</dbReference>
<dbReference type="GeneTree" id="ENSGT00940000174597"/>
<keyword evidence="2 5" id="KW-0768">Sushi</keyword>
<accession>A0AAQ4RXJ9</accession>
<comment type="caution">
    <text evidence="5">Lacks conserved residue(s) required for the propagation of feature annotation.</text>
</comment>
<reference evidence="7" key="2">
    <citation type="submission" date="2025-08" db="UniProtKB">
        <authorList>
            <consortium name="Ensembl"/>
        </authorList>
    </citation>
    <scope>IDENTIFICATION</scope>
</reference>
<sequence>MNLYPPTCFHLAKHISLLLEVTCSNQKPQHVDFWGVPWRGRITLDETARYSCVKDYKKPVGFDLATCTREGWTPNPLCQATAKSCNPPPKVENSIIKASYQREYFSDSEVHYTCKAYHTLEGGPYRTCKNGKWIGEMKCLKPCTVDEEAMRSRNIRFRYTSDDKLYLVHLQWIEFTCTGGTSHVGPIEMRQMCVDGVMLLPTCQ</sequence>
<evidence type="ECO:0000313" key="7">
    <source>
        <dbReference type="Ensembl" id="ENSGACP00000068155.1"/>
    </source>
</evidence>
<dbReference type="CDD" id="cd00033">
    <property type="entry name" value="CCP"/>
    <property type="match status" value="1"/>
</dbReference>
<dbReference type="InterPro" id="IPR051503">
    <property type="entry name" value="ComplSys_Reg/VirEntry_Med"/>
</dbReference>
<evidence type="ECO:0000259" key="6">
    <source>
        <dbReference type="PROSITE" id="PS50923"/>
    </source>
</evidence>
<dbReference type="InterPro" id="IPR000436">
    <property type="entry name" value="Sushi_SCR_CCP_dom"/>
</dbReference>
<evidence type="ECO:0000256" key="4">
    <source>
        <dbReference type="ARBA" id="ARBA00023157"/>
    </source>
</evidence>
<dbReference type="PROSITE" id="PS50923">
    <property type="entry name" value="SUSHI"/>
    <property type="match status" value="1"/>
</dbReference>
<protein>
    <recommendedName>
        <fullName evidence="6">Sushi domain-containing protein</fullName>
    </recommendedName>
</protein>
<dbReference type="SMART" id="SM00032">
    <property type="entry name" value="CCP"/>
    <property type="match status" value="2"/>
</dbReference>
<dbReference type="Pfam" id="PF00084">
    <property type="entry name" value="Sushi"/>
    <property type="match status" value="1"/>
</dbReference>
<evidence type="ECO:0000256" key="5">
    <source>
        <dbReference type="PROSITE-ProRule" id="PRU00302"/>
    </source>
</evidence>
<evidence type="ECO:0000256" key="3">
    <source>
        <dbReference type="ARBA" id="ARBA00022729"/>
    </source>
</evidence>
<proteinExistence type="predicted"/>
<evidence type="ECO:0000256" key="1">
    <source>
        <dbReference type="ARBA" id="ARBA00004328"/>
    </source>
</evidence>
<evidence type="ECO:0000256" key="2">
    <source>
        <dbReference type="ARBA" id="ARBA00022659"/>
    </source>
</evidence>
<dbReference type="AlphaFoldDB" id="A0AAQ4RXJ9"/>
<reference evidence="7" key="3">
    <citation type="submission" date="2025-09" db="UniProtKB">
        <authorList>
            <consortium name="Ensembl"/>
        </authorList>
    </citation>
    <scope>IDENTIFICATION</scope>
</reference>
<dbReference type="Proteomes" id="UP000007635">
    <property type="component" value="Chromosome VIII"/>
</dbReference>
<keyword evidence="4 5" id="KW-1015">Disulfide bond</keyword>
<keyword evidence="3" id="KW-0732">Signal</keyword>
<dbReference type="SUPFAM" id="SSF57535">
    <property type="entry name" value="Complement control module/SCR domain"/>
    <property type="match status" value="3"/>
</dbReference>
<name>A0AAQ4RXJ9_GASAC</name>
<reference evidence="7 8" key="1">
    <citation type="journal article" date="2021" name="G3 (Bethesda)">
        <title>Improved contiguity of the threespine stickleback genome using long-read sequencing.</title>
        <authorList>
            <person name="Nath S."/>
            <person name="Shaw D.E."/>
            <person name="White M.A."/>
        </authorList>
    </citation>
    <scope>NUCLEOTIDE SEQUENCE [LARGE SCALE GENOMIC DNA]</scope>
    <source>
        <strain evidence="7 8">Lake Benthic</strain>
    </source>
</reference>
<comment type="subcellular location">
    <subcellularLocation>
        <location evidence="1">Virion</location>
    </subcellularLocation>
</comment>